<reference evidence="2" key="1">
    <citation type="submission" date="2022-09" db="EMBL/GenBank/DDBJ databases">
        <title>Characterization of three MwoI isoschizomers from sequenced genome and metagenomes.</title>
        <authorList>
            <person name="Fomenkov A."/>
            <person name="Xu S.Y."/>
            <person name="Roberts R.J."/>
        </authorList>
    </citation>
    <scope>NUCLEOTIDE SEQUENCE</scope>
    <source>
        <strain evidence="2">DSM 2970</strain>
    </source>
</reference>
<dbReference type="GO" id="GO:0006355">
    <property type="term" value="P:regulation of DNA-templated transcription"/>
    <property type="evidence" value="ECO:0007669"/>
    <property type="project" value="InterPro"/>
</dbReference>
<dbReference type="CDD" id="cd00130">
    <property type="entry name" value="PAS"/>
    <property type="match status" value="1"/>
</dbReference>
<dbReference type="PROSITE" id="PS50112">
    <property type="entry name" value="PAS"/>
    <property type="match status" value="1"/>
</dbReference>
<name>A0A9E7RTK7_METWO</name>
<dbReference type="AlphaFoldDB" id="A0A9E7RTK7"/>
<dbReference type="RefSeq" id="WP_261599417.1">
    <property type="nucleotide sequence ID" value="NZ_CP104550.1"/>
</dbReference>
<evidence type="ECO:0000259" key="1">
    <source>
        <dbReference type="PROSITE" id="PS50112"/>
    </source>
</evidence>
<accession>A0A9E7RTK7</accession>
<organism evidence="2">
    <name type="scientific">Methanothermobacter wolfeii</name>
    <name type="common">Methanobacterium wolfei</name>
    <dbReference type="NCBI Taxonomy" id="145261"/>
    <lineage>
        <taxon>Archaea</taxon>
        <taxon>Methanobacteriati</taxon>
        <taxon>Methanobacteriota</taxon>
        <taxon>Methanomada group</taxon>
        <taxon>Methanobacteria</taxon>
        <taxon>Methanobacteriales</taxon>
        <taxon>Methanobacteriaceae</taxon>
        <taxon>Methanothermobacter</taxon>
    </lineage>
</organism>
<protein>
    <submittedName>
        <fullName evidence="2">PAS domain-containing protein</fullName>
    </submittedName>
</protein>
<dbReference type="GeneID" id="75106780"/>
<dbReference type="Proteomes" id="UP001065373">
    <property type="component" value="Chromosome"/>
</dbReference>
<proteinExistence type="predicted"/>
<dbReference type="SUPFAM" id="SSF55785">
    <property type="entry name" value="PYP-like sensor domain (PAS domain)"/>
    <property type="match status" value="1"/>
</dbReference>
<feature type="domain" description="PAS" evidence="1">
    <location>
        <begin position="19"/>
        <end position="57"/>
    </location>
</feature>
<dbReference type="InterPro" id="IPR000014">
    <property type="entry name" value="PAS"/>
</dbReference>
<sequence>MEVYEMSNDSAEVLSSDELLSIFKTVIMNSPDGIITVNEDGVIIFSNPSADRMLGYETLMGKKLMS</sequence>
<dbReference type="InterPro" id="IPR035965">
    <property type="entry name" value="PAS-like_dom_sf"/>
</dbReference>
<dbReference type="Gene3D" id="3.30.450.20">
    <property type="entry name" value="PAS domain"/>
    <property type="match status" value="1"/>
</dbReference>
<gene>
    <name evidence="2" type="ORF">N5910_05970</name>
</gene>
<dbReference type="EMBL" id="CP104550">
    <property type="protein sequence ID" value="UXH31092.1"/>
    <property type="molecule type" value="Genomic_DNA"/>
</dbReference>
<dbReference type="InterPro" id="IPR013767">
    <property type="entry name" value="PAS_fold"/>
</dbReference>
<evidence type="ECO:0000313" key="2">
    <source>
        <dbReference type="EMBL" id="UXH31092.1"/>
    </source>
</evidence>
<dbReference type="Pfam" id="PF00989">
    <property type="entry name" value="PAS"/>
    <property type="match status" value="1"/>
</dbReference>
<dbReference type="NCBIfam" id="TIGR00229">
    <property type="entry name" value="sensory_box"/>
    <property type="match status" value="1"/>
</dbReference>